<sequence length="125" mass="14564">MSCMFNRYHQFISSLQSSLTSYESKFLEGTGKDLSFLSECYIKLQTINKEDMPEFEENLQAMHSNSKTSDICKDLADGYKNLANTTEMPKDFIKAAFWFKMLYLIDANDSYLNDYKNMLIKGKKK</sequence>
<dbReference type="EMBL" id="JAPFFF010000008">
    <property type="protein sequence ID" value="KAK8885067.1"/>
    <property type="molecule type" value="Genomic_DNA"/>
</dbReference>
<name>A0ABR2K1U5_9EUKA</name>
<comment type="caution">
    <text evidence="1">The sequence shown here is derived from an EMBL/GenBank/DDBJ whole genome shotgun (WGS) entry which is preliminary data.</text>
</comment>
<dbReference type="Proteomes" id="UP001470230">
    <property type="component" value="Unassembled WGS sequence"/>
</dbReference>
<protein>
    <submittedName>
        <fullName evidence="1">Uncharacterized protein</fullName>
    </submittedName>
</protein>
<organism evidence="1 2">
    <name type="scientific">Tritrichomonas musculus</name>
    <dbReference type="NCBI Taxonomy" id="1915356"/>
    <lineage>
        <taxon>Eukaryota</taxon>
        <taxon>Metamonada</taxon>
        <taxon>Parabasalia</taxon>
        <taxon>Tritrichomonadida</taxon>
        <taxon>Tritrichomonadidae</taxon>
        <taxon>Tritrichomonas</taxon>
    </lineage>
</organism>
<evidence type="ECO:0000313" key="2">
    <source>
        <dbReference type="Proteomes" id="UP001470230"/>
    </source>
</evidence>
<proteinExistence type="predicted"/>
<gene>
    <name evidence="1" type="ORF">M9Y10_044196</name>
</gene>
<reference evidence="1 2" key="1">
    <citation type="submission" date="2024-04" db="EMBL/GenBank/DDBJ databases">
        <title>Tritrichomonas musculus Genome.</title>
        <authorList>
            <person name="Alves-Ferreira E."/>
            <person name="Grigg M."/>
            <person name="Lorenzi H."/>
            <person name="Galac M."/>
        </authorList>
    </citation>
    <scope>NUCLEOTIDE SEQUENCE [LARGE SCALE GENOMIC DNA]</scope>
    <source>
        <strain evidence="1 2">EAF2021</strain>
    </source>
</reference>
<keyword evidence="2" id="KW-1185">Reference proteome</keyword>
<evidence type="ECO:0000313" key="1">
    <source>
        <dbReference type="EMBL" id="KAK8885067.1"/>
    </source>
</evidence>
<accession>A0ABR2K1U5</accession>